<name>A0A7L4ZNQ7_9FLAO</name>
<evidence type="ECO:0000259" key="2">
    <source>
        <dbReference type="PROSITE" id="PS50943"/>
    </source>
</evidence>
<dbReference type="PANTHER" id="PTHR46558:SF4">
    <property type="entry name" value="DNA-BIDING PHAGE PROTEIN"/>
    <property type="match status" value="1"/>
</dbReference>
<dbReference type="PROSITE" id="PS50943">
    <property type="entry name" value="HTH_CROC1"/>
    <property type="match status" value="1"/>
</dbReference>
<dbReference type="SUPFAM" id="SSF47413">
    <property type="entry name" value="lambda repressor-like DNA-binding domains"/>
    <property type="match status" value="1"/>
</dbReference>
<keyword evidence="1" id="KW-0238">DNA-binding</keyword>
<dbReference type="InterPro" id="IPR010982">
    <property type="entry name" value="Lambda_DNA-bd_dom_sf"/>
</dbReference>
<dbReference type="CDD" id="cd00093">
    <property type="entry name" value="HTH_XRE"/>
    <property type="match status" value="1"/>
</dbReference>
<dbReference type="InterPro" id="IPR001387">
    <property type="entry name" value="Cro/C1-type_HTH"/>
</dbReference>
<dbReference type="PANTHER" id="PTHR46558">
    <property type="entry name" value="TRACRIPTIONAL REGULATORY PROTEIN-RELATED-RELATED"/>
    <property type="match status" value="1"/>
</dbReference>
<dbReference type="Proteomes" id="UP000464657">
    <property type="component" value="Chromosome"/>
</dbReference>
<dbReference type="KEGG" id="kan:IMCC3317_34430"/>
<sequence>MPPPVFNMIPMHNLKWYRKRADISQQDVATLLNIIPQTLTRYENGARDPTPEVIITYHILFGVTLHELFTPLFKKIKPKLVERSKIMIDDINHNPSPKGNQRITYLQSIVNLIGEEKSHESDK</sequence>
<protein>
    <recommendedName>
        <fullName evidence="2">HTH cro/C1-type domain-containing protein</fullName>
    </recommendedName>
</protein>
<gene>
    <name evidence="3" type="ORF">IMCC3317_34430</name>
</gene>
<dbReference type="AlphaFoldDB" id="A0A7L4ZNQ7"/>
<dbReference type="Pfam" id="PF01381">
    <property type="entry name" value="HTH_3"/>
    <property type="match status" value="1"/>
</dbReference>
<feature type="domain" description="HTH cro/C1-type" evidence="2">
    <location>
        <begin position="14"/>
        <end position="68"/>
    </location>
</feature>
<evidence type="ECO:0000313" key="3">
    <source>
        <dbReference type="EMBL" id="QHI38059.1"/>
    </source>
</evidence>
<dbReference type="SMART" id="SM00530">
    <property type="entry name" value="HTH_XRE"/>
    <property type="match status" value="1"/>
</dbReference>
<dbReference type="GO" id="GO:0003677">
    <property type="term" value="F:DNA binding"/>
    <property type="evidence" value="ECO:0007669"/>
    <property type="project" value="UniProtKB-KW"/>
</dbReference>
<organism evidence="3 4">
    <name type="scientific">Kordia antarctica</name>
    <dbReference type="NCBI Taxonomy" id="1218801"/>
    <lineage>
        <taxon>Bacteria</taxon>
        <taxon>Pseudomonadati</taxon>
        <taxon>Bacteroidota</taxon>
        <taxon>Flavobacteriia</taxon>
        <taxon>Flavobacteriales</taxon>
        <taxon>Flavobacteriaceae</taxon>
        <taxon>Kordia</taxon>
    </lineage>
</organism>
<evidence type="ECO:0000313" key="4">
    <source>
        <dbReference type="Proteomes" id="UP000464657"/>
    </source>
</evidence>
<dbReference type="EMBL" id="CP019288">
    <property type="protein sequence ID" value="QHI38059.1"/>
    <property type="molecule type" value="Genomic_DNA"/>
</dbReference>
<reference evidence="3 4" key="1">
    <citation type="journal article" date="2013" name="Int. J. Syst. Evol. Microbiol.">
        <title>Kordia antarctica sp. nov., isolated from Antarctic seawater.</title>
        <authorList>
            <person name="Baek K."/>
            <person name="Choi A."/>
            <person name="Kang I."/>
            <person name="Lee K."/>
            <person name="Cho J.C."/>
        </authorList>
    </citation>
    <scope>NUCLEOTIDE SEQUENCE [LARGE SCALE GENOMIC DNA]</scope>
    <source>
        <strain evidence="3 4">IMCC3317</strain>
    </source>
</reference>
<accession>A0A7L4ZNQ7</accession>
<dbReference type="Gene3D" id="1.10.260.40">
    <property type="entry name" value="lambda repressor-like DNA-binding domains"/>
    <property type="match status" value="1"/>
</dbReference>
<evidence type="ECO:0000256" key="1">
    <source>
        <dbReference type="ARBA" id="ARBA00023125"/>
    </source>
</evidence>
<keyword evidence="4" id="KW-1185">Reference proteome</keyword>
<proteinExistence type="predicted"/>